<organism evidence="2 3">
    <name type="scientific">Chitiniphilus purpureus</name>
    <dbReference type="NCBI Taxonomy" id="2981137"/>
    <lineage>
        <taxon>Bacteria</taxon>
        <taxon>Pseudomonadati</taxon>
        <taxon>Pseudomonadota</taxon>
        <taxon>Betaproteobacteria</taxon>
        <taxon>Neisseriales</taxon>
        <taxon>Chitinibacteraceae</taxon>
        <taxon>Chitiniphilus</taxon>
    </lineage>
</organism>
<dbReference type="InterPro" id="IPR006522">
    <property type="entry name" value="Phage_virion_morphogenesis"/>
</dbReference>
<dbReference type="NCBIfam" id="TIGR01635">
    <property type="entry name" value="tail_comp_S"/>
    <property type="match status" value="1"/>
</dbReference>
<keyword evidence="3" id="KW-1185">Reference proteome</keyword>
<dbReference type="Pfam" id="PF05069">
    <property type="entry name" value="Phage_tail_S"/>
    <property type="match status" value="1"/>
</dbReference>
<accession>A0ABY6DQV0</accession>
<dbReference type="Proteomes" id="UP001061302">
    <property type="component" value="Chromosome"/>
</dbReference>
<name>A0ABY6DQV0_9NEIS</name>
<evidence type="ECO:0000256" key="1">
    <source>
        <dbReference type="SAM" id="MobiDB-lite"/>
    </source>
</evidence>
<feature type="region of interest" description="Disordered" evidence="1">
    <location>
        <begin position="41"/>
        <end position="60"/>
    </location>
</feature>
<dbReference type="RefSeq" id="WP_263126118.1">
    <property type="nucleotide sequence ID" value="NZ_CP106753.1"/>
</dbReference>
<evidence type="ECO:0000313" key="2">
    <source>
        <dbReference type="EMBL" id="UXY16729.1"/>
    </source>
</evidence>
<gene>
    <name evidence="2" type="ORF">N8I74_06820</name>
</gene>
<proteinExistence type="predicted"/>
<protein>
    <submittedName>
        <fullName evidence="2">Phage virion morphogenesis protein</fullName>
    </submittedName>
</protein>
<sequence length="148" mass="16867">MRDLLDLQAQVGGLLVQVAAPARRALAREIATALRRSQVQRIAQQRNPDGRPFAPRKPQLRDKKGRIRRAMFARLRTARYLRQQAGADGAVIEFASRVLRVARVHQYGLRDRVRRDGPEVDYAERQLLGFTEADERLVLDLVLAHLVP</sequence>
<evidence type="ECO:0000313" key="3">
    <source>
        <dbReference type="Proteomes" id="UP001061302"/>
    </source>
</evidence>
<dbReference type="EMBL" id="CP106753">
    <property type="protein sequence ID" value="UXY16729.1"/>
    <property type="molecule type" value="Genomic_DNA"/>
</dbReference>
<reference evidence="2" key="1">
    <citation type="submission" date="2022-10" db="EMBL/GenBank/DDBJ databases">
        <title>Chitiniphilus purpureus sp. nov., a novel chitin-degrading bacterium isolated from crawfish pond sediment.</title>
        <authorList>
            <person name="Li K."/>
        </authorList>
    </citation>
    <scope>NUCLEOTIDE SEQUENCE</scope>
    <source>
        <strain evidence="2">CD1</strain>
    </source>
</reference>